<evidence type="ECO:0000313" key="2">
    <source>
        <dbReference type="EMBL" id="KAJ8338600.1"/>
    </source>
</evidence>
<proteinExistence type="predicted"/>
<comment type="caution">
    <text evidence="2">The sequence shown here is derived from an EMBL/GenBank/DDBJ whole genome shotgun (WGS) entry which is preliminary data.</text>
</comment>
<dbReference type="AlphaFoldDB" id="A0A9Q1EGY8"/>
<accession>A0A9Q1EGY8</accession>
<evidence type="ECO:0000313" key="3">
    <source>
        <dbReference type="Proteomes" id="UP001152622"/>
    </source>
</evidence>
<dbReference type="EMBL" id="JAINUF010000018">
    <property type="protein sequence ID" value="KAJ8338600.1"/>
    <property type="molecule type" value="Genomic_DNA"/>
</dbReference>
<evidence type="ECO:0000256" key="1">
    <source>
        <dbReference type="SAM" id="MobiDB-lite"/>
    </source>
</evidence>
<keyword evidence="3" id="KW-1185">Reference proteome</keyword>
<name>A0A9Q1EGY8_SYNKA</name>
<protein>
    <submittedName>
        <fullName evidence="2">Uncharacterized protein</fullName>
    </submittedName>
</protein>
<sequence>MQRRPAFDTYPSSAMHRAQSQSKNPHAGDSYVSIGTSRARVPVTGHGPPPAALVGHVLLFGFTLRPYEQYHRSLAYGSWKQPPLARLAFIPAAASADEGPLCAQAPVDFCARARGHSHRPRDPLPALSRCLPETWCQSRWMFVVEPGSPASGVWHSSLRGVSQRFGSSAAQDVGAGVTGDLRVCLTSFFGFALST</sequence>
<organism evidence="2 3">
    <name type="scientific">Synaphobranchus kaupii</name>
    <name type="common">Kaup's arrowtooth eel</name>
    <dbReference type="NCBI Taxonomy" id="118154"/>
    <lineage>
        <taxon>Eukaryota</taxon>
        <taxon>Metazoa</taxon>
        <taxon>Chordata</taxon>
        <taxon>Craniata</taxon>
        <taxon>Vertebrata</taxon>
        <taxon>Euteleostomi</taxon>
        <taxon>Actinopterygii</taxon>
        <taxon>Neopterygii</taxon>
        <taxon>Teleostei</taxon>
        <taxon>Anguilliformes</taxon>
        <taxon>Synaphobranchidae</taxon>
        <taxon>Synaphobranchus</taxon>
    </lineage>
</organism>
<gene>
    <name evidence="2" type="ORF">SKAU_G00375660</name>
</gene>
<dbReference type="Proteomes" id="UP001152622">
    <property type="component" value="Chromosome 18"/>
</dbReference>
<reference evidence="2" key="1">
    <citation type="journal article" date="2023" name="Science">
        <title>Genome structures resolve the early diversification of teleost fishes.</title>
        <authorList>
            <person name="Parey E."/>
            <person name="Louis A."/>
            <person name="Montfort J."/>
            <person name="Bouchez O."/>
            <person name="Roques C."/>
            <person name="Iampietro C."/>
            <person name="Lluch J."/>
            <person name="Castinel A."/>
            <person name="Donnadieu C."/>
            <person name="Desvignes T."/>
            <person name="Floi Bucao C."/>
            <person name="Jouanno E."/>
            <person name="Wen M."/>
            <person name="Mejri S."/>
            <person name="Dirks R."/>
            <person name="Jansen H."/>
            <person name="Henkel C."/>
            <person name="Chen W.J."/>
            <person name="Zahm M."/>
            <person name="Cabau C."/>
            <person name="Klopp C."/>
            <person name="Thompson A.W."/>
            <person name="Robinson-Rechavi M."/>
            <person name="Braasch I."/>
            <person name="Lecointre G."/>
            <person name="Bobe J."/>
            <person name="Postlethwait J.H."/>
            <person name="Berthelot C."/>
            <person name="Roest Crollius H."/>
            <person name="Guiguen Y."/>
        </authorList>
    </citation>
    <scope>NUCLEOTIDE SEQUENCE</scope>
    <source>
        <strain evidence="2">WJC10195</strain>
    </source>
</reference>
<feature type="region of interest" description="Disordered" evidence="1">
    <location>
        <begin position="1"/>
        <end position="32"/>
    </location>
</feature>